<dbReference type="InterPro" id="IPR029044">
    <property type="entry name" value="Nucleotide-diphossugar_trans"/>
</dbReference>
<gene>
    <name evidence="2" type="ORF">DS745_12060</name>
</gene>
<evidence type="ECO:0000259" key="1">
    <source>
        <dbReference type="Pfam" id="PF12804"/>
    </source>
</evidence>
<dbReference type="PANTHER" id="PTHR43777">
    <property type="entry name" value="MOLYBDENUM COFACTOR CYTIDYLYLTRANSFERASE"/>
    <property type="match status" value="1"/>
</dbReference>
<dbReference type="SUPFAM" id="SSF53448">
    <property type="entry name" value="Nucleotide-diphospho-sugar transferases"/>
    <property type="match status" value="1"/>
</dbReference>
<dbReference type="EMBL" id="QOUX01000039">
    <property type="protein sequence ID" value="RXJ00261.1"/>
    <property type="molecule type" value="Genomic_DNA"/>
</dbReference>
<dbReference type="Gene3D" id="3.90.550.10">
    <property type="entry name" value="Spore Coat Polysaccharide Biosynthesis Protein SpsA, Chain A"/>
    <property type="match status" value="1"/>
</dbReference>
<reference evidence="2 3" key="1">
    <citation type="journal article" date="2019" name="Int. J. Syst. Evol. Microbiol.">
        <title>Anaerobacillus alkaliphilus sp. nov., a novel alkaliphilic and moderately halophilic bacterium.</title>
        <authorList>
            <person name="Borsodi A.K."/>
            <person name="Aszalos J.M."/>
            <person name="Bihari P."/>
            <person name="Nagy I."/>
            <person name="Schumann P."/>
            <person name="Sproer C."/>
            <person name="Kovacs A.L."/>
            <person name="Boka K."/>
            <person name="Dobosy P."/>
            <person name="Ovari M."/>
            <person name="Szili-Kovacs T."/>
            <person name="Toth E."/>
        </authorList>
    </citation>
    <scope>NUCLEOTIDE SEQUENCE [LARGE SCALE GENOMIC DNA]</scope>
    <source>
        <strain evidence="2 3">B16-10</strain>
    </source>
</reference>
<evidence type="ECO:0000313" key="3">
    <source>
        <dbReference type="Proteomes" id="UP000290649"/>
    </source>
</evidence>
<keyword evidence="3" id="KW-1185">Reference proteome</keyword>
<dbReference type="AlphaFoldDB" id="A0A4Q0VS15"/>
<dbReference type="PANTHER" id="PTHR43777:SF1">
    <property type="entry name" value="MOLYBDENUM COFACTOR CYTIDYLYLTRANSFERASE"/>
    <property type="match status" value="1"/>
</dbReference>
<comment type="caution">
    <text evidence="2">The sequence shown here is derived from an EMBL/GenBank/DDBJ whole genome shotgun (WGS) entry which is preliminary data.</text>
</comment>
<dbReference type="CDD" id="cd04182">
    <property type="entry name" value="GT_2_like_f"/>
    <property type="match status" value="1"/>
</dbReference>
<protein>
    <recommendedName>
        <fullName evidence="1">MobA-like NTP transferase domain-containing protein</fullName>
    </recommendedName>
</protein>
<accession>A0A4Q0VS15</accession>
<dbReference type="RefSeq" id="WP_129078482.1">
    <property type="nucleotide sequence ID" value="NZ_QOUX01000039.1"/>
</dbReference>
<proteinExistence type="predicted"/>
<dbReference type="Proteomes" id="UP000290649">
    <property type="component" value="Unassembled WGS sequence"/>
</dbReference>
<evidence type="ECO:0000313" key="2">
    <source>
        <dbReference type="EMBL" id="RXJ00261.1"/>
    </source>
</evidence>
<feature type="domain" description="MobA-like NTP transferase" evidence="1">
    <location>
        <begin position="4"/>
        <end position="166"/>
    </location>
</feature>
<sequence length="200" mass="22272">MIIGIYLAAGKSSRMGSDKLALPFGSGSLGSAALHTALQSNLDKVILVTKDVGQLQWVHSTVWVNEKLVHIKCEKAEEGQAESIKCGLKVAQLYKATSVIILLADQPLIEKEQIDYLIFLAKRNSPSYIACSFNEIARPPVLFHSKLFSKIAQLQGDQGARKIIREDPSGLKIEYQNERQFLDVDTSSDYEKIKKIIQLR</sequence>
<name>A0A4Q0VS15_9BACI</name>
<dbReference type="Pfam" id="PF12804">
    <property type="entry name" value="NTP_transf_3"/>
    <property type="match status" value="1"/>
</dbReference>
<dbReference type="OrthoDB" id="285216at2"/>
<dbReference type="InterPro" id="IPR025877">
    <property type="entry name" value="MobA-like_NTP_Trfase"/>
</dbReference>
<organism evidence="2 3">
    <name type="scientific">Anaerobacillus alkaliphilus</name>
    <dbReference type="NCBI Taxonomy" id="1548597"/>
    <lineage>
        <taxon>Bacteria</taxon>
        <taxon>Bacillati</taxon>
        <taxon>Bacillota</taxon>
        <taxon>Bacilli</taxon>
        <taxon>Bacillales</taxon>
        <taxon>Bacillaceae</taxon>
        <taxon>Anaerobacillus</taxon>
    </lineage>
</organism>
<dbReference type="GO" id="GO:0016779">
    <property type="term" value="F:nucleotidyltransferase activity"/>
    <property type="evidence" value="ECO:0007669"/>
    <property type="project" value="UniProtKB-ARBA"/>
</dbReference>